<dbReference type="GO" id="GO:0005886">
    <property type="term" value="C:plasma membrane"/>
    <property type="evidence" value="ECO:0007669"/>
    <property type="project" value="UniProtKB-SubCell"/>
</dbReference>
<evidence type="ECO:0000256" key="4">
    <source>
        <dbReference type="ARBA" id="ARBA00022692"/>
    </source>
</evidence>
<dbReference type="Pfam" id="PF02949">
    <property type="entry name" value="7tm_6"/>
    <property type="match status" value="1"/>
</dbReference>
<evidence type="ECO:0000256" key="1">
    <source>
        <dbReference type="ARBA" id="ARBA00004651"/>
    </source>
</evidence>
<evidence type="ECO:0000313" key="12">
    <source>
        <dbReference type="Proteomes" id="UP001168990"/>
    </source>
</evidence>
<name>A0AA39C6E3_9HYME</name>
<keyword evidence="2" id="KW-1003">Cell membrane</keyword>
<evidence type="ECO:0000256" key="5">
    <source>
        <dbReference type="ARBA" id="ARBA00022725"/>
    </source>
</evidence>
<reference evidence="11" key="2">
    <citation type="submission" date="2023-03" db="EMBL/GenBank/DDBJ databases">
        <authorList>
            <person name="Inwood S.N."/>
            <person name="Skelly J.G."/>
            <person name="Guhlin J."/>
            <person name="Harrop T.W.R."/>
            <person name="Goldson S.G."/>
            <person name="Dearden P.K."/>
        </authorList>
    </citation>
    <scope>NUCLEOTIDE SEQUENCE</scope>
    <source>
        <strain evidence="11">Irish</strain>
        <tissue evidence="11">Whole body</tissue>
    </source>
</reference>
<keyword evidence="4 10" id="KW-0812">Transmembrane</keyword>
<reference evidence="11" key="1">
    <citation type="journal article" date="2023" name="bioRxiv">
        <title>Scaffold-level genome assemblies of two parasitoid biocontrol wasps reveal the parthenogenesis mechanism and an associated novel virus.</title>
        <authorList>
            <person name="Inwood S."/>
            <person name="Skelly J."/>
            <person name="Guhlin J."/>
            <person name="Harrop T."/>
            <person name="Goldson S."/>
            <person name="Dearden P."/>
        </authorList>
    </citation>
    <scope>NUCLEOTIDE SEQUENCE</scope>
    <source>
        <strain evidence="11">Irish</strain>
        <tissue evidence="11">Whole body</tissue>
    </source>
</reference>
<keyword evidence="9" id="KW-0807">Transducer</keyword>
<dbReference type="GO" id="GO:0004984">
    <property type="term" value="F:olfactory receptor activity"/>
    <property type="evidence" value="ECO:0007669"/>
    <property type="project" value="InterPro"/>
</dbReference>
<protein>
    <submittedName>
        <fullName evidence="11">Uncharacterized protein</fullName>
    </submittedName>
</protein>
<evidence type="ECO:0000256" key="9">
    <source>
        <dbReference type="ARBA" id="ARBA00023224"/>
    </source>
</evidence>
<keyword evidence="7 10" id="KW-0472">Membrane</keyword>
<sequence length="302" mass="34481">MKSAILISGVINFIVKTIIVRIHREKFQKIDMEMNEYIINANEEELTVLQKYVNKCWIFQGYMTCSYYLISIGVITGPLFLPQKFPCDAVYPFPIDSIIISTIVYLHQSIVGFQCSAGMALDCQAALFLWYISARLEILAKQTKNIDNFKNLRSFIKIHQNILSSADEVIYAIRFIFLTTIFMTKIGMIFGAIILLSNQPMLVKLQFTVLVISASMSIFVCIWPAEKLINVSGNFMTRNIFHVSSTHSPAMRKLWLSVIRRTQTPITIKVVGFMDALSYEFFSSFLSTVFSYFTALRVAVQA</sequence>
<evidence type="ECO:0000256" key="2">
    <source>
        <dbReference type="ARBA" id="ARBA00022475"/>
    </source>
</evidence>
<keyword evidence="5" id="KW-0552">Olfaction</keyword>
<organism evidence="11 12">
    <name type="scientific">Microctonus aethiopoides</name>
    <dbReference type="NCBI Taxonomy" id="144406"/>
    <lineage>
        <taxon>Eukaryota</taxon>
        <taxon>Metazoa</taxon>
        <taxon>Ecdysozoa</taxon>
        <taxon>Arthropoda</taxon>
        <taxon>Hexapoda</taxon>
        <taxon>Insecta</taxon>
        <taxon>Pterygota</taxon>
        <taxon>Neoptera</taxon>
        <taxon>Endopterygota</taxon>
        <taxon>Hymenoptera</taxon>
        <taxon>Apocrita</taxon>
        <taxon>Ichneumonoidea</taxon>
        <taxon>Braconidae</taxon>
        <taxon>Euphorinae</taxon>
        <taxon>Microctonus</taxon>
    </lineage>
</organism>
<dbReference type="AlphaFoldDB" id="A0AA39C6E3"/>
<proteinExistence type="predicted"/>
<dbReference type="Proteomes" id="UP001168990">
    <property type="component" value="Unassembled WGS sequence"/>
</dbReference>
<dbReference type="GO" id="GO:0007165">
    <property type="term" value="P:signal transduction"/>
    <property type="evidence" value="ECO:0007669"/>
    <property type="project" value="UniProtKB-KW"/>
</dbReference>
<keyword evidence="8" id="KW-0675">Receptor</keyword>
<evidence type="ECO:0000256" key="3">
    <source>
        <dbReference type="ARBA" id="ARBA00022606"/>
    </source>
</evidence>
<keyword evidence="12" id="KW-1185">Reference proteome</keyword>
<keyword evidence="6 10" id="KW-1133">Transmembrane helix</keyword>
<dbReference type="GO" id="GO:0005549">
    <property type="term" value="F:odorant binding"/>
    <property type="evidence" value="ECO:0007669"/>
    <property type="project" value="InterPro"/>
</dbReference>
<dbReference type="PANTHER" id="PTHR21137:SF35">
    <property type="entry name" value="ODORANT RECEPTOR 19A-RELATED"/>
    <property type="match status" value="1"/>
</dbReference>
<feature type="transmembrane region" description="Helical" evidence="10">
    <location>
        <begin position="171"/>
        <end position="195"/>
    </location>
</feature>
<evidence type="ECO:0000256" key="8">
    <source>
        <dbReference type="ARBA" id="ARBA00023170"/>
    </source>
</evidence>
<feature type="transmembrane region" description="Helical" evidence="10">
    <location>
        <begin position="207"/>
        <end position="225"/>
    </location>
</feature>
<keyword evidence="3" id="KW-0716">Sensory transduction</keyword>
<evidence type="ECO:0000256" key="6">
    <source>
        <dbReference type="ARBA" id="ARBA00022989"/>
    </source>
</evidence>
<evidence type="ECO:0000256" key="7">
    <source>
        <dbReference type="ARBA" id="ARBA00023136"/>
    </source>
</evidence>
<gene>
    <name evidence="11" type="ORF">PV328_009634</name>
</gene>
<comment type="caution">
    <text evidence="11">The sequence shown here is derived from an EMBL/GenBank/DDBJ whole genome shotgun (WGS) entry which is preliminary data.</text>
</comment>
<accession>A0AA39C6E3</accession>
<comment type="subcellular location">
    <subcellularLocation>
        <location evidence="1">Cell membrane</location>
        <topology evidence="1">Multi-pass membrane protein</topology>
    </subcellularLocation>
</comment>
<evidence type="ECO:0000313" key="11">
    <source>
        <dbReference type="EMBL" id="KAK0158658.1"/>
    </source>
</evidence>
<dbReference type="InterPro" id="IPR004117">
    <property type="entry name" value="7tm6_olfct_rcpt"/>
</dbReference>
<evidence type="ECO:0000256" key="10">
    <source>
        <dbReference type="SAM" id="Phobius"/>
    </source>
</evidence>
<dbReference type="EMBL" id="JAQQBS010001424">
    <property type="protein sequence ID" value="KAK0158658.1"/>
    <property type="molecule type" value="Genomic_DNA"/>
</dbReference>
<dbReference type="PANTHER" id="PTHR21137">
    <property type="entry name" value="ODORANT RECEPTOR"/>
    <property type="match status" value="1"/>
</dbReference>